<organism evidence="1 2">
    <name type="scientific">Luteolibacter ambystomatis</name>
    <dbReference type="NCBI Taxonomy" id="2824561"/>
    <lineage>
        <taxon>Bacteria</taxon>
        <taxon>Pseudomonadati</taxon>
        <taxon>Verrucomicrobiota</taxon>
        <taxon>Verrucomicrobiia</taxon>
        <taxon>Verrucomicrobiales</taxon>
        <taxon>Verrucomicrobiaceae</taxon>
        <taxon>Luteolibacter</taxon>
    </lineage>
</organism>
<dbReference type="EMBL" id="CP073100">
    <property type="protein sequence ID" value="QUE50102.1"/>
    <property type="molecule type" value="Genomic_DNA"/>
</dbReference>
<dbReference type="KEGG" id="lamb:KBB96_14650"/>
<accession>A0A975IYC8</accession>
<name>A0A975IYC8_9BACT</name>
<protein>
    <submittedName>
        <fullName evidence="1">Uncharacterized protein</fullName>
    </submittedName>
</protein>
<evidence type="ECO:0000313" key="1">
    <source>
        <dbReference type="EMBL" id="QUE50102.1"/>
    </source>
</evidence>
<gene>
    <name evidence="1" type="ORF">KBB96_14650</name>
</gene>
<dbReference type="AlphaFoldDB" id="A0A975IYC8"/>
<dbReference type="Proteomes" id="UP000676169">
    <property type="component" value="Chromosome"/>
</dbReference>
<sequence>MKHLIYLAWTAAAAGYLFFANSRGWSLIHTMSPARLFSSSGHGSGFHHK</sequence>
<dbReference type="RefSeq" id="WP_211630191.1">
    <property type="nucleotide sequence ID" value="NZ_CP073100.1"/>
</dbReference>
<evidence type="ECO:0000313" key="2">
    <source>
        <dbReference type="Proteomes" id="UP000676169"/>
    </source>
</evidence>
<reference evidence="1" key="1">
    <citation type="submission" date="2021-04" db="EMBL/GenBank/DDBJ databases">
        <title>Luteolibacter sp. 32A isolated from the skin of an Anderson's salamander (Ambystoma andersonii).</title>
        <authorList>
            <person name="Spergser J."/>
            <person name="Busse H.-J."/>
        </authorList>
    </citation>
    <scope>NUCLEOTIDE SEQUENCE</scope>
    <source>
        <strain evidence="1">32A</strain>
    </source>
</reference>
<keyword evidence="2" id="KW-1185">Reference proteome</keyword>
<proteinExistence type="predicted"/>